<evidence type="ECO:0000256" key="5">
    <source>
        <dbReference type="PROSITE-ProRule" id="PRU00552"/>
    </source>
</evidence>
<dbReference type="GO" id="GO:0003723">
    <property type="term" value="F:RNA binding"/>
    <property type="evidence" value="ECO:0007669"/>
    <property type="project" value="TreeGrafter"/>
</dbReference>
<dbReference type="PANTHER" id="PTHR47963:SF10">
    <property type="entry name" value="ATP-DEPENDENT RNA HELICASE DDX6_DHH1"/>
    <property type="match status" value="1"/>
</dbReference>
<feature type="domain" description="DEAD-box RNA helicase Q" evidence="8">
    <location>
        <begin position="35"/>
        <end position="65"/>
    </location>
</feature>
<evidence type="ECO:0000313" key="9">
    <source>
        <dbReference type="EMBL" id="CAH0379056.1"/>
    </source>
</evidence>
<keyword evidence="10" id="KW-1185">Reference proteome</keyword>
<dbReference type="InterPro" id="IPR044742">
    <property type="entry name" value="DEAD/DEAH_RhlB"/>
</dbReference>
<evidence type="ECO:0000259" key="8">
    <source>
        <dbReference type="PROSITE" id="PS51195"/>
    </source>
</evidence>
<evidence type="ECO:0008006" key="11">
    <source>
        <dbReference type="Google" id="ProtNLM"/>
    </source>
</evidence>
<dbReference type="SUPFAM" id="SSF52540">
    <property type="entry name" value="P-loop containing nucleoside triphosphate hydrolases"/>
    <property type="match status" value="1"/>
</dbReference>
<dbReference type="PROSITE" id="PS51194">
    <property type="entry name" value="HELICASE_CTER"/>
    <property type="match status" value="1"/>
</dbReference>
<dbReference type="GO" id="GO:0003724">
    <property type="term" value="F:RNA helicase activity"/>
    <property type="evidence" value="ECO:0007669"/>
    <property type="project" value="InterPro"/>
</dbReference>
<evidence type="ECO:0000259" key="6">
    <source>
        <dbReference type="PROSITE" id="PS51192"/>
    </source>
</evidence>
<dbReference type="InterPro" id="IPR050547">
    <property type="entry name" value="DEAD_box_RNA_helicases"/>
</dbReference>
<proteinExistence type="predicted"/>
<dbReference type="GO" id="GO:0016787">
    <property type="term" value="F:hydrolase activity"/>
    <property type="evidence" value="ECO:0007669"/>
    <property type="project" value="UniProtKB-KW"/>
</dbReference>
<dbReference type="PROSITE" id="PS51192">
    <property type="entry name" value="HELICASE_ATP_BIND_1"/>
    <property type="match status" value="1"/>
</dbReference>
<comment type="caution">
    <text evidence="9">The sequence shown here is derived from an EMBL/GenBank/DDBJ whole genome shotgun (WGS) entry which is preliminary data.</text>
</comment>
<evidence type="ECO:0000259" key="7">
    <source>
        <dbReference type="PROSITE" id="PS51194"/>
    </source>
</evidence>
<evidence type="ECO:0000256" key="3">
    <source>
        <dbReference type="ARBA" id="ARBA00022806"/>
    </source>
</evidence>
<accession>A0A8J2T0I9</accession>
<dbReference type="GO" id="GO:0005524">
    <property type="term" value="F:ATP binding"/>
    <property type="evidence" value="ECO:0007669"/>
    <property type="project" value="UniProtKB-KW"/>
</dbReference>
<name>A0A8J2T0I9_9STRA</name>
<sequence>MRCTLQVACLACTAAAYAPQRRRRAVAPRCAQQSDAWEQLGLQPTTADAARHLGPEFQSPTPVQASAIPSIVKDESDALIHARTGSGKTLAYLLPLVERIDSSRQATQGCVVVPTRELGLQVAKVLRRLTKGTVMSLLDGSSLKRQRTWAWAEPPHIVVGNPTPLRRMADEAGLKSLDACAFVVIDEVDSFLDDDERRDALHRLLNDHLPRKRSTVFATASVDAPQRLPGDLLRRRWATRPVSYLSSERGMPTIQHTLVLCPKPEARLAVLRQFLKGVRTPTVVFFDEKRLGLLPKIASALKQDDLRVDVLNEADDLESRSSAFEAFVRGEVDVLLTTDLAARGLDAPRTSLVVNFDVPRTATDYLHRAGRTARLGRNGAVLTICEENERFVVERFGNKLGVGIDEVAAGAEAYQRLAGVGE</sequence>
<dbReference type="Pfam" id="PF00271">
    <property type="entry name" value="Helicase_C"/>
    <property type="match status" value="1"/>
</dbReference>
<dbReference type="SMART" id="SM00490">
    <property type="entry name" value="HELICc"/>
    <property type="match status" value="1"/>
</dbReference>
<dbReference type="CDD" id="cd18787">
    <property type="entry name" value="SF2_C_DEAD"/>
    <property type="match status" value="1"/>
</dbReference>
<dbReference type="Pfam" id="PF00270">
    <property type="entry name" value="DEAD"/>
    <property type="match status" value="1"/>
</dbReference>
<keyword evidence="3" id="KW-0347">Helicase</keyword>
<dbReference type="Gene3D" id="3.40.50.300">
    <property type="entry name" value="P-loop containing nucleotide triphosphate hydrolases"/>
    <property type="match status" value="2"/>
</dbReference>
<dbReference type="Proteomes" id="UP000789595">
    <property type="component" value="Unassembled WGS sequence"/>
</dbReference>
<dbReference type="EMBL" id="CAKKNE010000006">
    <property type="protein sequence ID" value="CAH0379056.1"/>
    <property type="molecule type" value="Genomic_DNA"/>
</dbReference>
<dbReference type="InterPro" id="IPR027417">
    <property type="entry name" value="P-loop_NTPase"/>
</dbReference>
<dbReference type="OrthoDB" id="10256233at2759"/>
<keyword evidence="2" id="KW-0378">Hydrolase</keyword>
<feature type="domain" description="Helicase ATP-binding" evidence="6">
    <location>
        <begin position="69"/>
        <end position="240"/>
    </location>
</feature>
<dbReference type="CDD" id="cd00268">
    <property type="entry name" value="DEADc"/>
    <property type="match status" value="1"/>
</dbReference>
<dbReference type="PROSITE" id="PS51195">
    <property type="entry name" value="Q_MOTIF"/>
    <property type="match status" value="1"/>
</dbReference>
<evidence type="ECO:0000313" key="10">
    <source>
        <dbReference type="Proteomes" id="UP000789595"/>
    </source>
</evidence>
<keyword evidence="1" id="KW-0547">Nucleotide-binding</keyword>
<gene>
    <name evidence="9" type="ORF">PECAL_6P06570</name>
</gene>
<dbReference type="SMART" id="SM00487">
    <property type="entry name" value="DEXDc"/>
    <property type="match status" value="1"/>
</dbReference>
<evidence type="ECO:0000256" key="4">
    <source>
        <dbReference type="ARBA" id="ARBA00022840"/>
    </source>
</evidence>
<reference evidence="9" key="1">
    <citation type="submission" date="2021-11" db="EMBL/GenBank/DDBJ databases">
        <authorList>
            <consortium name="Genoscope - CEA"/>
            <person name="William W."/>
        </authorList>
    </citation>
    <scope>NUCLEOTIDE SEQUENCE</scope>
</reference>
<feature type="domain" description="Helicase C-terminal" evidence="7">
    <location>
        <begin position="270"/>
        <end position="415"/>
    </location>
</feature>
<dbReference type="InterPro" id="IPR011545">
    <property type="entry name" value="DEAD/DEAH_box_helicase_dom"/>
</dbReference>
<protein>
    <recommendedName>
        <fullName evidence="11">RNA helicase</fullName>
    </recommendedName>
</protein>
<dbReference type="InterPro" id="IPR014014">
    <property type="entry name" value="RNA_helicase_DEAD_Q_motif"/>
</dbReference>
<dbReference type="PANTHER" id="PTHR47963">
    <property type="entry name" value="DEAD-BOX ATP-DEPENDENT RNA HELICASE 47, MITOCHONDRIAL"/>
    <property type="match status" value="1"/>
</dbReference>
<dbReference type="AlphaFoldDB" id="A0A8J2T0I9"/>
<organism evidence="9 10">
    <name type="scientific">Pelagomonas calceolata</name>
    <dbReference type="NCBI Taxonomy" id="35677"/>
    <lineage>
        <taxon>Eukaryota</taxon>
        <taxon>Sar</taxon>
        <taxon>Stramenopiles</taxon>
        <taxon>Ochrophyta</taxon>
        <taxon>Pelagophyceae</taxon>
        <taxon>Pelagomonadales</taxon>
        <taxon>Pelagomonadaceae</taxon>
        <taxon>Pelagomonas</taxon>
    </lineage>
</organism>
<evidence type="ECO:0000256" key="1">
    <source>
        <dbReference type="ARBA" id="ARBA00022741"/>
    </source>
</evidence>
<keyword evidence="4" id="KW-0067">ATP-binding</keyword>
<feature type="short sequence motif" description="Q motif" evidence="5">
    <location>
        <begin position="35"/>
        <end position="65"/>
    </location>
</feature>
<dbReference type="InterPro" id="IPR001650">
    <property type="entry name" value="Helicase_C-like"/>
</dbReference>
<evidence type="ECO:0000256" key="2">
    <source>
        <dbReference type="ARBA" id="ARBA00022801"/>
    </source>
</evidence>
<dbReference type="InterPro" id="IPR014001">
    <property type="entry name" value="Helicase_ATP-bd"/>
</dbReference>